<evidence type="ECO:0000313" key="2">
    <source>
        <dbReference type="Proteomes" id="UP000746584"/>
    </source>
</evidence>
<gene>
    <name evidence="1" type="ORF">JOE58_003248</name>
</gene>
<dbReference type="EMBL" id="JAFBCG010000001">
    <property type="protein sequence ID" value="MBM7803997.1"/>
    <property type="molecule type" value="Genomic_DNA"/>
</dbReference>
<dbReference type="Proteomes" id="UP000746584">
    <property type="component" value="Unassembled WGS sequence"/>
</dbReference>
<comment type="caution">
    <text evidence="1">The sequence shown here is derived from an EMBL/GenBank/DDBJ whole genome shotgun (WGS) entry which is preliminary data.</text>
</comment>
<accession>A0ABS2RZ83</accession>
<protein>
    <recommendedName>
        <fullName evidence="3">MarR family transcriptional regulator</fullName>
    </recommendedName>
</protein>
<proteinExistence type="predicted"/>
<reference evidence="1 2" key="1">
    <citation type="submission" date="2021-01" db="EMBL/GenBank/DDBJ databases">
        <title>Sequencing the genomes of 1000 actinobacteria strains.</title>
        <authorList>
            <person name="Klenk H.-P."/>
        </authorList>
    </citation>
    <scope>NUCLEOTIDE SEQUENCE [LARGE SCALE GENOMIC DNA]</scope>
    <source>
        <strain evidence="1 2">DSM 20542</strain>
    </source>
</reference>
<name>A0ABS2RZ83_9MICO</name>
<keyword evidence="2" id="KW-1185">Reference proteome</keyword>
<sequence length="36" mass="3984">MPARAAQAIKTPDDERVAWAELVEELCQLGAMLERA</sequence>
<evidence type="ECO:0008006" key="3">
    <source>
        <dbReference type="Google" id="ProtNLM"/>
    </source>
</evidence>
<organism evidence="1 2">
    <name type="scientific">Curtobacterium luteum</name>
    <dbReference type="NCBI Taxonomy" id="33881"/>
    <lineage>
        <taxon>Bacteria</taxon>
        <taxon>Bacillati</taxon>
        <taxon>Actinomycetota</taxon>
        <taxon>Actinomycetes</taxon>
        <taxon>Micrococcales</taxon>
        <taxon>Microbacteriaceae</taxon>
        <taxon>Curtobacterium</taxon>
    </lineage>
</organism>
<evidence type="ECO:0000313" key="1">
    <source>
        <dbReference type="EMBL" id="MBM7803997.1"/>
    </source>
</evidence>